<evidence type="ECO:0000313" key="2">
    <source>
        <dbReference type="EMBL" id="KAK1483356.1"/>
    </source>
</evidence>
<keyword evidence="3" id="KW-1185">Reference proteome</keyword>
<dbReference type="Proteomes" id="UP001239213">
    <property type="component" value="Unassembled WGS sequence"/>
</dbReference>
<comment type="caution">
    <text evidence="2">The sequence shown here is derived from an EMBL/GenBank/DDBJ whole genome shotgun (WGS) entry which is preliminary data.</text>
</comment>
<accession>A0AAI9VDZ1</accession>
<reference evidence="2" key="1">
    <citation type="submission" date="2016-11" db="EMBL/GenBank/DDBJ databases">
        <title>The genome sequence of Colletotrichum cuscutae.</title>
        <authorList>
            <person name="Baroncelli R."/>
        </authorList>
    </citation>
    <scope>NUCLEOTIDE SEQUENCE</scope>
    <source>
        <strain evidence="2">IMI 304802</strain>
    </source>
</reference>
<sequence>MLPQHSPCVSSPFASPPGEWDSESRWLMALASIISSVGRICVCTGGSRCLHVYSPSDLFSVLAQHVSLFSRENLNFASFEVKYPEVRIRSQGRSVDTAEPPDEALDSREPQWAQNPHPQAKIAYAVPGTRLGPNRLRGRAQSKL</sequence>
<name>A0AAI9VDZ1_9PEZI</name>
<proteinExistence type="predicted"/>
<dbReference type="AlphaFoldDB" id="A0AAI9VDZ1"/>
<evidence type="ECO:0000256" key="1">
    <source>
        <dbReference type="SAM" id="MobiDB-lite"/>
    </source>
</evidence>
<feature type="region of interest" description="Disordered" evidence="1">
    <location>
        <begin position="90"/>
        <end position="118"/>
    </location>
</feature>
<gene>
    <name evidence="2" type="ORF">CCUS01_15781</name>
</gene>
<dbReference type="EMBL" id="MPDP01000088">
    <property type="protein sequence ID" value="KAK1483356.1"/>
    <property type="molecule type" value="Genomic_DNA"/>
</dbReference>
<organism evidence="2 3">
    <name type="scientific">Colletotrichum cuscutae</name>
    <dbReference type="NCBI Taxonomy" id="1209917"/>
    <lineage>
        <taxon>Eukaryota</taxon>
        <taxon>Fungi</taxon>
        <taxon>Dikarya</taxon>
        <taxon>Ascomycota</taxon>
        <taxon>Pezizomycotina</taxon>
        <taxon>Sordariomycetes</taxon>
        <taxon>Hypocreomycetidae</taxon>
        <taxon>Glomerellales</taxon>
        <taxon>Glomerellaceae</taxon>
        <taxon>Colletotrichum</taxon>
        <taxon>Colletotrichum acutatum species complex</taxon>
    </lineage>
</organism>
<protein>
    <submittedName>
        <fullName evidence="2">Uncharacterized protein</fullName>
    </submittedName>
</protein>
<evidence type="ECO:0000313" key="3">
    <source>
        <dbReference type="Proteomes" id="UP001239213"/>
    </source>
</evidence>